<name>A0A0M6WCD4_9FIRM</name>
<evidence type="ECO:0000313" key="11">
    <source>
        <dbReference type="EMBL" id="RHA91726.1"/>
    </source>
</evidence>
<dbReference type="PANTHER" id="PTHR39178">
    <property type="entry name" value="HYPOTHETICAL RIBOSOME-ASSOCIATED PROTEIN"/>
    <property type="match status" value="1"/>
</dbReference>
<reference evidence="7" key="1">
    <citation type="submission" date="2015-05" db="EMBL/GenBank/DDBJ databases">
        <authorList>
            <person name="Wang D.B."/>
            <person name="Wang M."/>
        </authorList>
    </citation>
    <scope>NUCLEOTIDE SEQUENCE [LARGE SCALE GENOMIC DNA]</scope>
    <source>
        <strain evidence="7">L1-83</strain>
    </source>
</reference>
<evidence type="ECO:0000256" key="1">
    <source>
        <dbReference type="ARBA" id="ARBA00022517"/>
    </source>
</evidence>
<evidence type="ECO:0000313" key="20">
    <source>
        <dbReference type="Proteomes" id="UP000286271"/>
    </source>
</evidence>
<dbReference type="CDD" id="cd16332">
    <property type="entry name" value="Prp-like"/>
    <property type="match status" value="1"/>
</dbReference>
<evidence type="ECO:0000313" key="18">
    <source>
        <dbReference type="Proteomes" id="UP000283738"/>
    </source>
</evidence>
<dbReference type="OrthoDB" id="48998at2"/>
<dbReference type="GO" id="GO:0042254">
    <property type="term" value="P:ribosome biogenesis"/>
    <property type="evidence" value="ECO:0007669"/>
    <property type="project" value="UniProtKB-KW"/>
</dbReference>
<evidence type="ECO:0000313" key="12">
    <source>
        <dbReference type="EMBL" id="RHD04540.1"/>
    </source>
</evidence>
<evidence type="ECO:0000313" key="16">
    <source>
        <dbReference type="Proteomes" id="UP000266391"/>
    </source>
</evidence>
<reference evidence="16 17" key="3">
    <citation type="submission" date="2018-08" db="EMBL/GenBank/DDBJ databases">
        <title>A genome reference for cultivated species of the human gut microbiota.</title>
        <authorList>
            <person name="Zou Y."/>
            <person name="Xue W."/>
            <person name="Luo G."/>
        </authorList>
    </citation>
    <scope>NUCLEOTIDE SEQUENCE [LARGE SCALE GENOMIC DNA]</scope>
    <source>
        <strain evidence="10 19">AF24-4</strain>
        <strain evidence="9 18">AF28-15</strain>
        <strain evidence="13 20">AM27-11</strain>
        <strain evidence="12 16">AM32-8LB</strain>
        <strain evidence="11 17">AM42-1AC</strain>
    </source>
</reference>
<dbReference type="GO" id="GO:0008234">
    <property type="term" value="F:cysteine-type peptidase activity"/>
    <property type="evidence" value="ECO:0007669"/>
    <property type="project" value="UniProtKB-KW"/>
</dbReference>
<evidence type="ECO:0000313" key="14">
    <source>
        <dbReference type="Proteomes" id="UP000049828"/>
    </source>
</evidence>
<dbReference type="RefSeq" id="WP_021922760.1">
    <property type="nucleotide sequence ID" value="NZ_CABJFX010000001.1"/>
</dbReference>
<keyword evidence="8" id="KW-0689">Ribosomal protein</keyword>
<keyword evidence="14" id="KW-1185">Reference proteome</keyword>
<evidence type="ECO:0000313" key="17">
    <source>
        <dbReference type="Proteomes" id="UP000283492"/>
    </source>
</evidence>
<dbReference type="SUPFAM" id="SSF118010">
    <property type="entry name" value="TM1457-like"/>
    <property type="match status" value="1"/>
</dbReference>
<sequence>MTKITIFRNQDQAFLGFDCLGHAGYAEEGEDIVCAGISALVINTINSLGVYTKEKFSTDSDEETGMITLRFDAPAGHDADLLMKSLVLGLQGIQNTYGNDYIILTFKEV</sequence>
<dbReference type="EMBL" id="QSFX01000001">
    <property type="protein sequence ID" value="RHA91726.1"/>
    <property type="molecule type" value="Genomic_DNA"/>
</dbReference>
<evidence type="ECO:0000256" key="5">
    <source>
        <dbReference type="ARBA" id="ARBA00044503"/>
    </source>
</evidence>
<evidence type="ECO:0000313" key="7">
    <source>
        <dbReference type="EMBL" id="CRL33534.1"/>
    </source>
</evidence>
<dbReference type="Proteomes" id="UP000285820">
    <property type="component" value="Unassembled WGS sequence"/>
</dbReference>
<dbReference type="Proteomes" id="UP000283492">
    <property type="component" value="Unassembled WGS sequence"/>
</dbReference>
<dbReference type="EMBL" id="CVRS01000016">
    <property type="protein sequence ID" value="CRL33534.1"/>
    <property type="molecule type" value="Genomic_DNA"/>
</dbReference>
<dbReference type="Proteomes" id="UP000286271">
    <property type="component" value="Unassembled WGS sequence"/>
</dbReference>
<evidence type="ECO:0000313" key="10">
    <source>
        <dbReference type="EMBL" id="RGR71451.1"/>
    </source>
</evidence>
<dbReference type="PANTHER" id="PTHR39178:SF1">
    <property type="entry name" value="RIBOSOMAL-PROCESSING CYSTEINE PROTEASE PRP"/>
    <property type="match status" value="1"/>
</dbReference>
<evidence type="ECO:0000256" key="2">
    <source>
        <dbReference type="ARBA" id="ARBA00022670"/>
    </source>
</evidence>
<dbReference type="Proteomes" id="UP000095395">
    <property type="component" value="Unassembled WGS sequence"/>
</dbReference>
<keyword evidence="3" id="KW-0378">Hydrolase</keyword>
<reference evidence="14" key="2">
    <citation type="submission" date="2015-05" db="EMBL/GenBank/DDBJ databases">
        <authorList>
            <consortium name="Pathogen Informatics"/>
        </authorList>
    </citation>
    <scope>NUCLEOTIDE SEQUENCE [LARGE SCALE GENOMIC DNA]</scope>
    <source>
        <strain evidence="8 15">2789STDY5608835</strain>
        <strain evidence="14">L1-83</strain>
    </source>
</reference>
<keyword evidence="8" id="KW-0687">Ribonucleoprotein</keyword>
<dbReference type="AlphaFoldDB" id="A0A0M6WCD4"/>
<dbReference type="Proteomes" id="UP000266391">
    <property type="component" value="Unassembled WGS sequence"/>
</dbReference>
<dbReference type="Proteomes" id="UP000049828">
    <property type="component" value="Unassembled WGS sequence"/>
</dbReference>
<comment type="similarity">
    <text evidence="5">Belongs to the Prp family.</text>
</comment>
<dbReference type="Proteomes" id="UP000283738">
    <property type="component" value="Unassembled WGS sequence"/>
</dbReference>
<dbReference type="Gene3D" id="3.30.70.1490">
    <property type="entry name" value="Cysteine protease Prp"/>
    <property type="match status" value="1"/>
</dbReference>
<dbReference type="EMBL" id="CYYR01000008">
    <property type="protein sequence ID" value="CUN80788.1"/>
    <property type="molecule type" value="Genomic_DNA"/>
</dbReference>
<proteinExistence type="inferred from homology"/>
<protein>
    <recommendedName>
        <fullName evidence="6">Ribosomal processing cysteine protease Prp</fullName>
    </recommendedName>
</protein>
<evidence type="ECO:0000313" key="9">
    <source>
        <dbReference type="EMBL" id="RGQ54322.1"/>
    </source>
</evidence>
<dbReference type="STRING" id="360807.ERS852392_01416"/>
<dbReference type="InterPro" id="IPR036764">
    <property type="entry name" value="Peptidase_Prp_sf"/>
</dbReference>
<dbReference type="EMBL" id="QSKW01000003">
    <property type="protein sequence ID" value="RHE99581.1"/>
    <property type="molecule type" value="Genomic_DNA"/>
</dbReference>
<evidence type="ECO:0000256" key="4">
    <source>
        <dbReference type="ARBA" id="ARBA00022807"/>
    </source>
</evidence>
<evidence type="ECO:0000313" key="15">
    <source>
        <dbReference type="Proteomes" id="UP000095395"/>
    </source>
</evidence>
<keyword evidence="1" id="KW-0690">Ribosome biogenesis</keyword>
<dbReference type="GO" id="GO:0005840">
    <property type="term" value="C:ribosome"/>
    <property type="evidence" value="ECO:0007669"/>
    <property type="project" value="UniProtKB-KW"/>
</dbReference>
<dbReference type="GO" id="GO:0006508">
    <property type="term" value="P:proteolysis"/>
    <property type="evidence" value="ECO:0007669"/>
    <property type="project" value="UniProtKB-KW"/>
</dbReference>
<dbReference type="EMBL" id="QRTF01000002">
    <property type="protein sequence ID" value="RGQ54322.1"/>
    <property type="molecule type" value="Genomic_DNA"/>
</dbReference>
<organism evidence="7 14">
    <name type="scientific">Roseburia inulinivorans</name>
    <dbReference type="NCBI Taxonomy" id="360807"/>
    <lineage>
        <taxon>Bacteria</taxon>
        <taxon>Bacillati</taxon>
        <taxon>Bacillota</taxon>
        <taxon>Clostridia</taxon>
        <taxon>Lachnospirales</taxon>
        <taxon>Lachnospiraceae</taxon>
        <taxon>Roseburia</taxon>
    </lineage>
</organism>
<keyword evidence="4" id="KW-0788">Thiol protease</keyword>
<dbReference type="EMBL" id="QRUN01000001">
    <property type="protein sequence ID" value="RGR71451.1"/>
    <property type="molecule type" value="Genomic_DNA"/>
</dbReference>
<dbReference type="InterPro" id="IPR007422">
    <property type="entry name" value="Peptidase_Prp"/>
</dbReference>
<dbReference type="Pfam" id="PF04327">
    <property type="entry name" value="Peptidase_Prp"/>
    <property type="match status" value="1"/>
</dbReference>
<evidence type="ECO:0000313" key="13">
    <source>
        <dbReference type="EMBL" id="RHE99581.1"/>
    </source>
</evidence>
<evidence type="ECO:0000256" key="3">
    <source>
        <dbReference type="ARBA" id="ARBA00022801"/>
    </source>
</evidence>
<evidence type="ECO:0000313" key="8">
    <source>
        <dbReference type="EMBL" id="CUN80788.1"/>
    </source>
</evidence>
<dbReference type="EMBL" id="QSIQ01000006">
    <property type="protein sequence ID" value="RHD04540.1"/>
    <property type="molecule type" value="Genomic_DNA"/>
</dbReference>
<keyword evidence="2 9" id="KW-0645">Protease</keyword>
<accession>A0A0M6WCD4</accession>
<evidence type="ECO:0000313" key="19">
    <source>
        <dbReference type="Proteomes" id="UP000285820"/>
    </source>
</evidence>
<gene>
    <name evidence="13" type="ORF">DW707_02585</name>
    <name evidence="12" type="ORF">DW813_05805</name>
    <name evidence="11" type="ORF">DW914_00590</name>
    <name evidence="10" type="ORF">DWY29_01080</name>
    <name evidence="9" type="ORF">DWY96_01700</name>
    <name evidence="8" type="ORF">ERS852392_01416</name>
    <name evidence="7" type="ORF">RIL183_02371</name>
</gene>
<evidence type="ECO:0000256" key="6">
    <source>
        <dbReference type="ARBA" id="ARBA00044538"/>
    </source>
</evidence>